<organism evidence="1 2">
    <name type="scientific">Barrientosiimonas endolithica</name>
    <dbReference type="NCBI Taxonomy" id="1535208"/>
    <lineage>
        <taxon>Bacteria</taxon>
        <taxon>Bacillati</taxon>
        <taxon>Actinomycetota</taxon>
        <taxon>Actinomycetes</taxon>
        <taxon>Micrococcales</taxon>
        <taxon>Dermacoccaceae</taxon>
        <taxon>Barrientosiimonas</taxon>
    </lineage>
</organism>
<accession>A0ABM8H990</accession>
<keyword evidence="2" id="KW-1185">Reference proteome</keyword>
<sequence length="56" mass="6140">MPRSARSGRGSPPLVVLARVLPPAPAFFLAGGREDVREDGRVERPRLAEARWDDAD</sequence>
<evidence type="ECO:0000313" key="1">
    <source>
        <dbReference type="EMBL" id="BDZ57483.1"/>
    </source>
</evidence>
<gene>
    <name evidence="1" type="ORF">GCM10025872_11400</name>
</gene>
<name>A0ABM8H990_9MICO</name>
<dbReference type="Proteomes" id="UP001321421">
    <property type="component" value="Chromosome"/>
</dbReference>
<evidence type="ECO:0000313" key="2">
    <source>
        <dbReference type="Proteomes" id="UP001321421"/>
    </source>
</evidence>
<dbReference type="EMBL" id="AP027735">
    <property type="protein sequence ID" value="BDZ57483.1"/>
    <property type="molecule type" value="Genomic_DNA"/>
</dbReference>
<reference evidence="2" key="1">
    <citation type="journal article" date="2019" name="Int. J. Syst. Evol. Microbiol.">
        <title>The Global Catalogue of Microorganisms (GCM) 10K type strain sequencing project: providing services to taxonomists for standard genome sequencing and annotation.</title>
        <authorList>
            <consortium name="The Broad Institute Genomics Platform"/>
            <consortium name="The Broad Institute Genome Sequencing Center for Infectious Disease"/>
            <person name="Wu L."/>
            <person name="Ma J."/>
        </authorList>
    </citation>
    <scope>NUCLEOTIDE SEQUENCE [LARGE SCALE GENOMIC DNA]</scope>
    <source>
        <strain evidence="2">NBRC 110608</strain>
    </source>
</reference>
<protein>
    <submittedName>
        <fullName evidence="1">Uncharacterized protein</fullName>
    </submittedName>
</protein>
<proteinExistence type="predicted"/>